<dbReference type="OrthoDB" id="3296462at2"/>
<dbReference type="InterPro" id="IPR007995">
    <property type="entry name" value="DUF742"/>
</dbReference>
<dbReference type="PANTHER" id="PTHR36221">
    <property type="entry name" value="DUF742 DOMAIN-CONTAINING PROTEIN"/>
    <property type="match status" value="1"/>
</dbReference>
<dbReference type="PANTHER" id="PTHR36221:SF1">
    <property type="entry name" value="DUF742 DOMAIN-CONTAINING PROTEIN"/>
    <property type="match status" value="1"/>
</dbReference>
<evidence type="ECO:0000313" key="2">
    <source>
        <dbReference type="Proteomes" id="UP000074382"/>
    </source>
</evidence>
<dbReference type="Proteomes" id="UP000074382">
    <property type="component" value="Unassembled WGS sequence"/>
</dbReference>
<proteinExistence type="predicted"/>
<dbReference type="STRING" id="665004.AC529_02820"/>
<keyword evidence="2" id="KW-1185">Reference proteome</keyword>
<reference evidence="2" key="1">
    <citation type="journal article" date="2017" name="Acta Aliment.">
        <title>Plant polysaccharide degrading enzyme system of Thermpbifida cellulosilytica TB100 revealed by de novo genome project data.</title>
        <authorList>
            <person name="Toth A."/>
            <person name="Baka E."/>
            <person name="Luzics S."/>
            <person name="Bata-Vidacs I."/>
            <person name="Nagy I."/>
            <person name="Balint B."/>
            <person name="Herceg R."/>
            <person name="Olasz F."/>
            <person name="Wilk T."/>
            <person name="Nagy T."/>
            <person name="Kriszt B."/>
            <person name="Nagy I."/>
            <person name="Kukolya J."/>
        </authorList>
    </citation>
    <scope>NUCLEOTIDE SEQUENCE [LARGE SCALE GENOMIC DNA]</scope>
    <source>
        <strain evidence="2">TB100</strain>
    </source>
</reference>
<comment type="caution">
    <text evidence="1">The sequence shown here is derived from an EMBL/GenBank/DDBJ whole genome shotgun (WGS) entry which is preliminary data.</text>
</comment>
<protein>
    <recommendedName>
        <fullName evidence="3">DUF742 domain-containing protein</fullName>
    </recommendedName>
</protein>
<dbReference type="PATRIC" id="fig|665004.4.peg.1333"/>
<dbReference type="Pfam" id="PF05331">
    <property type="entry name" value="DUF742"/>
    <property type="match status" value="1"/>
</dbReference>
<organism evidence="1 2">
    <name type="scientific">Thermobifida cellulosilytica TB100</name>
    <dbReference type="NCBI Taxonomy" id="665004"/>
    <lineage>
        <taxon>Bacteria</taxon>
        <taxon>Bacillati</taxon>
        <taxon>Actinomycetota</taxon>
        <taxon>Actinomycetes</taxon>
        <taxon>Streptosporangiales</taxon>
        <taxon>Nocardiopsidaceae</taxon>
        <taxon>Thermobifida</taxon>
    </lineage>
</organism>
<dbReference type="AlphaFoldDB" id="A0A147KLP3"/>
<accession>A0A147KLP3</accession>
<evidence type="ECO:0000313" key="1">
    <source>
        <dbReference type="EMBL" id="KUP98217.1"/>
    </source>
</evidence>
<dbReference type="EMBL" id="LGEM01000014">
    <property type="protein sequence ID" value="KUP98217.1"/>
    <property type="molecule type" value="Genomic_DNA"/>
</dbReference>
<gene>
    <name evidence="1" type="ORF">AC529_02820</name>
</gene>
<evidence type="ECO:0008006" key="3">
    <source>
        <dbReference type="Google" id="ProtNLM"/>
    </source>
</evidence>
<name>A0A147KLP3_THECS</name>
<sequence>MIPTPPPGASRRVRSYALTLGRTRPSLPLLLETLVTAVDPGPGGLAGMTPEQRNIYLACTESRSVTEIATTVQLPIGVVRVLISDLAQQGKVEIHRTVGSGPQADTELLERILHGLHAIAG</sequence>